<protein>
    <submittedName>
        <fullName evidence="2">Uncharacterized protein</fullName>
    </submittedName>
</protein>
<comment type="caution">
    <text evidence="2">The sequence shown here is derived from an EMBL/GenBank/DDBJ whole genome shotgun (WGS) entry which is preliminary data.</text>
</comment>
<dbReference type="Proteomes" id="UP001469553">
    <property type="component" value="Unassembled WGS sequence"/>
</dbReference>
<reference evidence="2 3" key="1">
    <citation type="submission" date="2021-06" db="EMBL/GenBank/DDBJ databases">
        <authorList>
            <person name="Palmer J.M."/>
        </authorList>
    </citation>
    <scope>NUCLEOTIDE SEQUENCE [LARGE SCALE GENOMIC DNA]</scope>
    <source>
        <strain evidence="2 3">AS_MEX2019</strain>
        <tissue evidence="2">Muscle</tissue>
    </source>
</reference>
<keyword evidence="3" id="KW-1185">Reference proteome</keyword>
<name>A0ABV0XTK0_9TELE</name>
<evidence type="ECO:0000313" key="2">
    <source>
        <dbReference type="EMBL" id="MEQ2284786.1"/>
    </source>
</evidence>
<proteinExistence type="predicted"/>
<feature type="compositionally biased region" description="Polar residues" evidence="1">
    <location>
        <begin position="85"/>
        <end position="97"/>
    </location>
</feature>
<accession>A0ABV0XTK0</accession>
<dbReference type="EMBL" id="JAHRIP010011851">
    <property type="protein sequence ID" value="MEQ2284786.1"/>
    <property type="molecule type" value="Genomic_DNA"/>
</dbReference>
<evidence type="ECO:0000313" key="3">
    <source>
        <dbReference type="Proteomes" id="UP001469553"/>
    </source>
</evidence>
<sequence>MRSLSKGEDDDFPKLFPLANWLNPFNWRITLFERLGQNPHSLIACIDMTGANELLISWASPGLLYRLQKQPLAMRGNDCPRQKEQPGSSSRSFQNVWKKSRGV</sequence>
<evidence type="ECO:0000256" key="1">
    <source>
        <dbReference type="SAM" id="MobiDB-lite"/>
    </source>
</evidence>
<gene>
    <name evidence="2" type="ORF">AMECASPLE_025116</name>
</gene>
<organism evidence="2 3">
    <name type="scientific">Ameca splendens</name>
    <dbReference type="NCBI Taxonomy" id="208324"/>
    <lineage>
        <taxon>Eukaryota</taxon>
        <taxon>Metazoa</taxon>
        <taxon>Chordata</taxon>
        <taxon>Craniata</taxon>
        <taxon>Vertebrata</taxon>
        <taxon>Euteleostomi</taxon>
        <taxon>Actinopterygii</taxon>
        <taxon>Neopterygii</taxon>
        <taxon>Teleostei</taxon>
        <taxon>Neoteleostei</taxon>
        <taxon>Acanthomorphata</taxon>
        <taxon>Ovalentaria</taxon>
        <taxon>Atherinomorphae</taxon>
        <taxon>Cyprinodontiformes</taxon>
        <taxon>Goodeidae</taxon>
        <taxon>Ameca</taxon>
    </lineage>
</organism>
<feature type="region of interest" description="Disordered" evidence="1">
    <location>
        <begin position="75"/>
        <end position="103"/>
    </location>
</feature>